<sequence length="102" mass="11661">MRLEDPVAIEEEILRYYQRLLGSEFMQKQDASEVLSAAMLKKVPQDVRASIVAPVTEAEIRSTLQSIHRDKVPGPDGFNSAFFHDNWLMLKKILWLVSSLLC</sequence>
<gene>
    <name evidence="1" type="ORF">RHGRI_005341</name>
</gene>
<dbReference type="AlphaFoldDB" id="A0AAV6LCC4"/>
<organism evidence="1 2">
    <name type="scientific">Rhododendron griersonianum</name>
    <dbReference type="NCBI Taxonomy" id="479676"/>
    <lineage>
        <taxon>Eukaryota</taxon>
        <taxon>Viridiplantae</taxon>
        <taxon>Streptophyta</taxon>
        <taxon>Embryophyta</taxon>
        <taxon>Tracheophyta</taxon>
        <taxon>Spermatophyta</taxon>
        <taxon>Magnoliopsida</taxon>
        <taxon>eudicotyledons</taxon>
        <taxon>Gunneridae</taxon>
        <taxon>Pentapetalae</taxon>
        <taxon>asterids</taxon>
        <taxon>Ericales</taxon>
        <taxon>Ericaceae</taxon>
        <taxon>Ericoideae</taxon>
        <taxon>Rhodoreae</taxon>
        <taxon>Rhododendron</taxon>
    </lineage>
</organism>
<dbReference type="Proteomes" id="UP000823749">
    <property type="component" value="Chromosome 2"/>
</dbReference>
<dbReference type="EMBL" id="JACTNZ010000002">
    <property type="protein sequence ID" value="KAG5562581.1"/>
    <property type="molecule type" value="Genomic_DNA"/>
</dbReference>
<proteinExistence type="predicted"/>
<keyword evidence="2" id="KW-1185">Reference proteome</keyword>
<protein>
    <submittedName>
        <fullName evidence="1">Uncharacterized protein</fullName>
    </submittedName>
</protein>
<name>A0AAV6LCC4_9ERIC</name>
<evidence type="ECO:0000313" key="2">
    <source>
        <dbReference type="Proteomes" id="UP000823749"/>
    </source>
</evidence>
<reference evidence="1" key="1">
    <citation type="submission" date="2020-08" db="EMBL/GenBank/DDBJ databases">
        <title>Plant Genome Project.</title>
        <authorList>
            <person name="Zhang R.-G."/>
        </authorList>
    </citation>
    <scope>NUCLEOTIDE SEQUENCE</scope>
    <source>
        <strain evidence="1">WSP0</strain>
        <tissue evidence="1">Leaf</tissue>
    </source>
</reference>
<comment type="caution">
    <text evidence="1">The sequence shown here is derived from an EMBL/GenBank/DDBJ whole genome shotgun (WGS) entry which is preliminary data.</text>
</comment>
<evidence type="ECO:0000313" key="1">
    <source>
        <dbReference type="EMBL" id="KAG5562581.1"/>
    </source>
</evidence>
<accession>A0AAV6LCC4</accession>